<comment type="caution">
    <text evidence="1">The sequence shown here is derived from an EMBL/GenBank/DDBJ whole genome shotgun (WGS) entry which is preliminary data.</text>
</comment>
<proteinExistence type="predicted"/>
<accession>A0ABV7P1W4</accession>
<dbReference type="RefSeq" id="WP_378241772.1">
    <property type="nucleotide sequence ID" value="NZ_JBHRWK010000044.1"/>
</dbReference>
<reference evidence="2" key="1">
    <citation type="journal article" date="2019" name="Int. J. Syst. Evol. Microbiol.">
        <title>The Global Catalogue of Microorganisms (GCM) 10K type strain sequencing project: providing services to taxonomists for standard genome sequencing and annotation.</title>
        <authorList>
            <consortium name="The Broad Institute Genomics Platform"/>
            <consortium name="The Broad Institute Genome Sequencing Center for Infectious Disease"/>
            <person name="Wu L."/>
            <person name="Ma J."/>
        </authorList>
    </citation>
    <scope>NUCLEOTIDE SEQUENCE [LARGE SCALE GENOMIC DNA]</scope>
    <source>
        <strain evidence="2">CGMCC 4.7676</strain>
    </source>
</reference>
<evidence type="ECO:0000313" key="2">
    <source>
        <dbReference type="Proteomes" id="UP001595645"/>
    </source>
</evidence>
<sequence length="112" mass="11561">MTEQVNINFESARGGIRFGDSSQGEQLAGADSLGRQITELASGGMAGVVQSAALSTNDMTGDSHRRLLNWGQQALVEDPTTAVNILGTGQDGAQNSLLNSGSQISKIIGNQA</sequence>
<name>A0ABV7P1W4_9PSEU</name>
<evidence type="ECO:0000313" key="1">
    <source>
        <dbReference type="EMBL" id="MFC3453004.1"/>
    </source>
</evidence>
<keyword evidence="2" id="KW-1185">Reference proteome</keyword>
<gene>
    <name evidence="1" type="ORF">ACFOSH_26515</name>
</gene>
<protein>
    <submittedName>
        <fullName evidence="1">Uncharacterized protein</fullName>
    </submittedName>
</protein>
<organism evidence="1 2">
    <name type="scientific">Amycolatopsis speibonae</name>
    <dbReference type="NCBI Taxonomy" id="1450224"/>
    <lineage>
        <taxon>Bacteria</taxon>
        <taxon>Bacillati</taxon>
        <taxon>Actinomycetota</taxon>
        <taxon>Actinomycetes</taxon>
        <taxon>Pseudonocardiales</taxon>
        <taxon>Pseudonocardiaceae</taxon>
        <taxon>Amycolatopsis</taxon>
    </lineage>
</organism>
<dbReference type="Proteomes" id="UP001595645">
    <property type="component" value="Unassembled WGS sequence"/>
</dbReference>
<dbReference type="EMBL" id="JBHRWK010000044">
    <property type="protein sequence ID" value="MFC3453004.1"/>
    <property type="molecule type" value="Genomic_DNA"/>
</dbReference>